<keyword evidence="2" id="KW-1185">Reference proteome</keyword>
<sequence>MESIPFTLQLVPTEGQVFTNHTDDDLWDDVGCL</sequence>
<reference evidence="1 2" key="1">
    <citation type="submission" date="2019-03" db="EMBL/GenBank/DDBJ databases">
        <title>Genomic Encyclopedia of Type Strains, Phase IV (KMG-IV): sequencing the most valuable type-strain genomes for metagenomic binning, comparative biology and taxonomic classification.</title>
        <authorList>
            <person name="Goeker M."/>
        </authorList>
    </citation>
    <scope>NUCLEOTIDE SEQUENCE [LARGE SCALE GENOMIC DNA]</scope>
    <source>
        <strain evidence="1 2">DSM 19377</strain>
    </source>
</reference>
<dbReference type="Proteomes" id="UP000295416">
    <property type="component" value="Unassembled WGS sequence"/>
</dbReference>
<evidence type="ECO:0000313" key="2">
    <source>
        <dbReference type="Proteomes" id="UP000295416"/>
    </source>
</evidence>
<protein>
    <submittedName>
        <fullName evidence="1">Uncharacterized protein</fullName>
    </submittedName>
</protein>
<evidence type="ECO:0000313" key="1">
    <source>
        <dbReference type="EMBL" id="TCP29822.1"/>
    </source>
</evidence>
<gene>
    <name evidence="1" type="ORF">EV207_108114</name>
</gene>
<dbReference type="AlphaFoldDB" id="A0A4R2P4Y2"/>
<proteinExistence type="predicted"/>
<dbReference type="EMBL" id="SLXK01000008">
    <property type="protein sequence ID" value="TCP29822.1"/>
    <property type="molecule type" value="Genomic_DNA"/>
</dbReference>
<comment type="caution">
    <text evidence="1">The sequence shown here is derived from an EMBL/GenBank/DDBJ whole genome shotgun (WGS) entry which is preliminary data.</text>
</comment>
<organism evidence="1 2">
    <name type="scientific">Scopulibacillus darangshiensis</name>
    <dbReference type="NCBI Taxonomy" id="442528"/>
    <lineage>
        <taxon>Bacteria</taxon>
        <taxon>Bacillati</taxon>
        <taxon>Bacillota</taxon>
        <taxon>Bacilli</taxon>
        <taxon>Bacillales</taxon>
        <taxon>Sporolactobacillaceae</taxon>
        <taxon>Scopulibacillus</taxon>
    </lineage>
</organism>
<name>A0A4R2P4Y2_9BACL</name>
<accession>A0A4R2P4Y2</accession>